<dbReference type="Proteomes" id="UP000501253">
    <property type="component" value="Chromosome"/>
</dbReference>
<reference evidence="1 2" key="1">
    <citation type="submission" date="2019-08" db="EMBL/GenBank/DDBJ databases">
        <title>Complete genome sequence of Thermosulfurimonas marina SU872T, an anaerobic thermophilic chemolithoautotrophic bacterium isolated from a shallow marine hydrothermal vent.</title>
        <authorList>
            <person name="Allioux M."/>
            <person name="Jebbar M."/>
            <person name="Slobodkina G."/>
            <person name="Slobodkin A."/>
            <person name="Moalic Y."/>
            <person name="Frolova A."/>
            <person name="Shao Z."/>
            <person name="Alain K."/>
        </authorList>
    </citation>
    <scope>NUCLEOTIDE SEQUENCE [LARGE SCALE GENOMIC DNA]</scope>
    <source>
        <strain evidence="1 2">SU872</strain>
    </source>
</reference>
<dbReference type="AlphaFoldDB" id="A0A6H1WRZ9"/>
<dbReference type="KEGG" id="tmai:FVE67_03435"/>
<sequence length="160" mass="19882">MAYQWLPPSEKHQPLWPGECVEIRELPNGLRLEIWDYSRRLAGDRWLVGLLIQIPIRPSREHFSSPELYERFVREEGLFYYRYRKERHFVDEREREAVFFSLKENFLRAALDYLSHPEFAERFLATEVPLYERRIQWEEEVRRREEEAERLEELWRDRPL</sequence>
<evidence type="ECO:0000313" key="1">
    <source>
        <dbReference type="EMBL" id="QJA05906.1"/>
    </source>
</evidence>
<dbReference type="EMBL" id="CP042909">
    <property type="protein sequence ID" value="QJA05906.1"/>
    <property type="molecule type" value="Genomic_DNA"/>
</dbReference>
<proteinExistence type="predicted"/>
<organism evidence="1 2">
    <name type="scientific">Thermosulfurimonas marina</name>
    <dbReference type="NCBI Taxonomy" id="2047767"/>
    <lineage>
        <taxon>Bacteria</taxon>
        <taxon>Pseudomonadati</taxon>
        <taxon>Thermodesulfobacteriota</taxon>
        <taxon>Thermodesulfobacteria</taxon>
        <taxon>Thermodesulfobacteriales</taxon>
        <taxon>Thermodesulfobacteriaceae</taxon>
        <taxon>Thermosulfurimonas</taxon>
    </lineage>
</organism>
<gene>
    <name evidence="1" type="ORF">FVE67_03435</name>
</gene>
<dbReference type="RefSeq" id="WP_168719260.1">
    <property type="nucleotide sequence ID" value="NZ_CP042909.1"/>
</dbReference>
<accession>A0A6H1WRZ9</accession>
<keyword evidence="2" id="KW-1185">Reference proteome</keyword>
<protein>
    <submittedName>
        <fullName evidence="1">Uncharacterized protein</fullName>
    </submittedName>
</protein>
<evidence type="ECO:0000313" key="2">
    <source>
        <dbReference type="Proteomes" id="UP000501253"/>
    </source>
</evidence>
<name>A0A6H1WRZ9_9BACT</name>